<dbReference type="Gene3D" id="3.10.28.10">
    <property type="entry name" value="Homing endonucleases"/>
    <property type="match status" value="1"/>
</dbReference>
<keyword evidence="4" id="KW-0808">Transferase</keyword>
<comment type="catalytic activity">
    <reaction evidence="9">
        <text>RNA(n) + a ribonucleoside 5'-triphosphate = RNA(n+1) + diphosphate</text>
        <dbReference type="Rhea" id="RHEA:21248"/>
        <dbReference type="Rhea" id="RHEA-COMP:14527"/>
        <dbReference type="Rhea" id="RHEA-COMP:17342"/>
        <dbReference type="ChEBI" id="CHEBI:33019"/>
        <dbReference type="ChEBI" id="CHEBI:61557"/>
        <dbReference type="ChEBI" id="CHEBI:140395"/>
        <dbReference type="EC" id="2.7.7.6"/>
    </reaction>
</comment>
<keyword evidence="3 11" id="KW-0240">DNA-directed RNA polymerase</keyword>
<evidence type="ECO:0000313" key="11">
    <source>
        <dbReference type="EMBL" id="AYV85569.1"/>
    </source>
</evidence>
<accession>A0A3G5AJC7</accession>
<dbReference type="PANTHER" id="PTHR20856">
    <property type="entry name" value="DNA-DIRECTED RNA POLYMERASE I SUBUNIT 2"/>
    <property type="match status" value="1"/>
</dbReference>
<dbReference type="InterPro" id="IPR004042">
    <property type="entry name" value="Intein_endonuc_central"/>
</dbReference>
<evidence type="ECO:0000256" key="6">
    <source>
        <dbReference type="ARBA" id="ARBA00022813"/>
    </source>
</evidence>
<dbReference type="InterPro" id="IPR015712">
    <property type="entry name" value="DNA-dir_RNA_pol_su2"/>
</dbReference>
<evidence type="ECO:0000256" key="5">
    <source>
        <dbReference type="ARBA" id="ARBA00022695"/>
    </source>
</evidence>
<comment type="similarity">
    <text evidence="1">Belongs to the RNA polymerase beta chain family.</text>
</comment>
<evidence type="ECO:0000256" key="3">
    <source>
        <dbReference type="ARBA" id="ARBA00022478"/>
    </source>
</evidence>
<dbReference type="GO" id="GO:0004519">
    <property type="term" value="F:endonuclease activity"/>
    <property type="evidence" value="ECO:0007669"/>
    <property type="project" value="InterPro"/>
</dbReference>
<dbReference type="GO" id="GO:0003899">
    <property type="term" value="F:DNA-directed RNA polymerase activity"/>
    <property type="evidence" value="ECO:0007669"/>
    <property type="project" value="UniProtKB-EC"/>
</dbReference>
<dbReference type="EMBL" id="MK072459">
    <property type="protein sequence ID" value="AYV85569.1"/>
    <property type="molecule type" value="Genomic_DNA"/>
</dbReference>
<evidence type="ECO:0000256" key="9">
    <source>
        <dbReference type="ARBA" id="ARBA00048552"/>
    </source>
</evidence>
<evidence type="ECO:0000256" key="2">
    <source>
        <dbReference type="ARBA" id="ARBA00012418"/>
    </source>
</evidence>
<dbReference type="GO" id="GO:0032549">
    <property type="term" value="F:ribonucleoside binding"/>
    <property type="evidence" value="ECO:0007669"/>
    <property type="project" value="InterPro"/>
</dbReference>
<dbReference type="Gene3D" id="2.170.16.10">
    <property type="entry name" value="Hedgehog/Intein (Hint) domain"/>
    <property type="match status" value="1"/>
</dbReference>
<evidence type="ECO:0000256" key="8">
    <source>
        <dbReference type="ARBA" id="ARBA00023163"/>
    </source>
</evidence>
<keyword evidence="7" id="KW-0651">Protein splicing</keyword>
<dbReference type="PROSITE" id="PS50819">
    <property type="entry name" value="INTEIN_ENDONUCLEASE"/>
    <property type="match status" value="1"/>
</dbReference>
<organism evidence="11">
    <name type="scientific">Satyrvirus sp</name>
    <dbReference type="NCBI Taxonomy" id="2487771"/>
    <lineage>
        <taxon>Viruses</taxon>
        <taxon>Varidnaviria</taxon>
        <taxon>Bamfordvirae</taxon>
        <taxon>Nucleocytoviricota</taxon>
        <taxon>Megaviricetes</taxon>
        <taxon>Imitervirales</taxon>
        <taxon>Mimiviridae</taxon>
        <taxon>Megamimivirinae</taxon>
    </lineage>
</organism>
<feature type="domain" description="DOD-type homing endonuclease" evidence="10">
    <location>
        <begin position="384"/>
        <end position="506"/>
    </location>
</feature>
<gene>
    <name evidence="11" type="ORF">Satyrvirus23_12</name>
</gene>
<dbReference type="InterPro" id="IPR027434">
    <property type="entry name" value="Homing_endonucl"/>
</dbReference>
<sequence>MNNSAIEKGLFRAQALKKYFETIKKNPASSQIGIFMKPDRNKVDNLKDANYDKLTEEGYAKVETVIKDGDVIIGMVNPKPTSKEDEKPYKDNSTIYKSLVPGAIDKVITGINSDGYSIIKVRARSERIPAIGDKFSSRAGQKATIGSKPHRADMPFTKSGLVTDIIINPNAIPKRMTIGQLIECLMAKVCAIKGVYGDATPFTGVDIEQINKELVDAGYEEWGNETMYNGMTGKKMAQKMFIGPTYYQRLKQMVGDKAHCLSIDHEVLTLNGWKFNHQLTMDDKIATLVDGKLVYQKPKKIFNYPDYKGDMYHITTQQIDLMVTPNHRMYVSKYCDKWEDYDFELAKDIVGKHRKYKKDAIWDVKDYQLMLPDPNMDMDSWLTFFGLWFLDGGSTWKCPDSKSYCIGLFLDQQAIDVLIPAIKKLGYDYRQENRNFTITNKQLYKYMKQFSEENKFLPDWVWLLSSRQARILLESIILSDGLNDIIITPSVKLADDLMRLALHCGWSCNKYLNIEASYDSSQDIWELEINKSPNINRPEINHGYAHQQIIKDYNKPVFCLEVENGIFYVRRNGIPIWTGNSRARGPTQLLTRQPPEGLAHNIIIHEGSCIVL</sequence>
<dbReference type="InterPro" id="IPR037033">
    <property type="entry name" value="DNA-dir_RNAP_su2_hyb_sf"/>
</dbReference>
<dbReference type="GO" id="GO:0006351">
    <property type="term" value="P:DNA-templated transcription"/>
    <property type="evidence" value="ECO:0007669"/>
    <property type="project" value="InterPro"/>
</dbReference>
<dbReference type="InterPro" id="IPR007120">
    <property type="entry name" value="DNA-dir_RNAP_su2_dom"/>
</dbReference>
<dbReference type="EC" id="2.7.7.6" evidence="2"/>
<dbReference type="GO" id="GO:0000428">
    <property type="term" value="C:DNA-directed RNA polymerase complex"/>
    <property type="evidence" value="ECO:0007669"/>
    <property type="project" value="UniProtKB-KW"/>
</dbReference>
<protein>
    <recommendedName>
        <fullName evidence="2">DNA-directed RNA polymerase</fullName>
        <ecNumber evidence="2">2.7.7.6</ecNumber>
    </recommendedName>
</protein>
<reference evidence="11" key="1">
    <citation type="submission" date="2018-10" db="EMBL/GenBank/DDBJ databases">
        <title>Hidden diversity of soil giant viruses.</title>
        <authorList>
            <person name="Schulz F."/>
            <person name="Alteio L."/>
            <person name="Goudeau D."/>
            <person name="Ryan E.M."/>
            <person name="Malmstrom R.R."/>
            <person name="Blanchard J."/>
            <person name="Woyke T."/>
        </authorList>
    </citation>
    <scope>NUCLEOTIDE SEQUENCE</scope>
    <source>
        <strain evidence="11">SAV1</strain>
    </source>
</reference>
<dbReference type="PROSITE" id="PS50817">
    <property type="entry name" value="INTEIN_N_TER"/>
    <property type="match status" value="1"/>
</dbReference>
<dbReference type="SUPFAM" id="SSF64484">
    <property type="entry name" value="beta and beta-prime subunits of DNA dependent RNA-polymerase"/>
    <property type="match status" value="1"/>
</dbReference>
<keyword evidence="6" id="KW-0068">Autocatalytic cleavage</keyword>
<keyword evidence="5" id="KW-0548">Nucleotidyltransferase</keyword>
<evidence type="ECO:0000259" key="10">
    <source>
        <dbReference type="PROSITE" id="PS50819"/>
    </source>
</evidence>
<dbReference type="GO" id="GO:0016539">
    <property type="term" value="P:intein-mediated protein splicing"/>
    <property type="evidence" value="ECO:0007669"/>
    <property type="project" value="InterPro"/>
</dbReference>
<dbReference type="GO" id="GO:0003677">
    <property type="term" value="F:DNA binding"/>
    <property type="evidence" value="ECO:0007669"/>
    <property type="project" value="InterPro"/>
</dbReference>
<name>A0A3G5AJC7_9VIRU</name>
<dbReference type="Pfam" id="PF00562">
    <property type="entry name" value="RNA_pol_Rpb2_6"/>
    <property type="match status" value="1"/>
</dbReference>
<dbReference type="Gene3D" id="2.40.270.10">
    <property type="entry name" value="DNA-directed RNA polymerase, subunit 2, domain 6"/>
    <property type="match status" value="1"/>
</dbReference>
<evidence type="ECO:0000256" key="4">
    <source>
        <dbReference type="ARBA" id="ARBA00022679"/>
    </source>
</evidence>
<dbReference type="SUPFAM" id="SSF51294">
    <property type="entry name" value="Hedgehog/intein (Hint) domain"/>
    <property type="match status" value="1"/>
</dbReference>
<evidence type="ECO:0000256" key="1">
    <source>
        <dbReference type="ARBA" id="ARBA00006835"/>
    </source>
</evidence>
<dbReference type="InterPro" id="IPR006141">
    <property type="entry name" value="Intein_N"/>
</dbReference>
<proteinExistence type="inferred from homology"/>
<dbReference type="InterPro" id="IPR036844">
    <property type="entry name" value="Hint_dom_sf"/>
</dbReference>
<keyword evidence="8" id="KW-0804">Transcription</keyword>
<evidence type="ECO:0000256" key="7">
    <source>
        <dbReference type="ARBA" id="ARBA00023000"/>
    </source>
</evidence>